<dbReference type="KEGG" id="ise:JBKA6_1471"/>
<dbReference type="AlphaFoldDB" id="A0A1J1E5Z2"/>
<feature type="signal peptide" evidence="1">
    <location>
        <begin position="1"/>
        <end position="23"/>
    </location>
</feature>
<dbReference type="Proteomes" id="UP000243197">
    <property type="component" value="Chromosome"/>
</dbReference>
<dbReference type="OrthoDB" id="1186042at2"/>
<dbReference type="EMBL" id="AP014564">
    <property type="protein sequence ID" value="BAV95484.1"/>
    <property type="molecule type" value="Genomic_DNA"/>
</dbReference>
<sequence length="250" mass="28528">MVSYKFIVLKLLFFSFLALSISAQTHEIDKKLIIYASGGYDFNKVTHNLSNRVSSDYVGQDGFYTSLIVEGKNALDLFDVSSGVEVLSKNYRFERSGEYEGWYTNYNTLYLNVPIRLGIGVLSMIGNYIEGLDFTIHGGPYFGYWLSLYREGQYFSFSGSVEKDPEMVKIEGPYDFEENINKFSRVDYGFEFGSKLSYQLFEGLGAFIECNLLYGTSDNCYDYRNKSSNHYYTTLTAGGGVFYDLSFVPE</sequence>
<evidence type="ECO:0000313" key="3">
    <source>
        <dbReference type="Proteomes" id="UP000243197"/>
    </source>
</evidence>
<evidence type="ECO:0008006" key="4">
    <source>
        <dbReference type="Google" id="ProtNLM"/>
    </source>
</evidence>
<name>A0A1J1E5Z2_9FLAO</name>
<organism evidence="2 3">
    <name type="scientific">Ichthyobacterium seriolicida</name>
    <dbReference type="NCBI Taxonomy" id="242600"/>
    <lineage>
        <taxon>Bacteria</taxon>
        <taxon>Pseudomonadati</taxon>
        <taxon>Bacteroidota</taxon>
        <taxon>Flavobacteriia</taxon>
        <taxon>Flavobacteriales</taxon>
        <taxon>Ichthyobacteriaceae</taxon>
        <taxon>Ichthyobacterium</taxon>
    </lineage>
</organism>
<proteinExistence type="predicted"/>
<evidence type="ECO:0000313" key="2">
    <source>
        <dbReference type="EMBL" id="BAV95484.1"/>
    </source>
</evidence>
<dbReference type="RefSeq" id="WP_096687297.1">
    <property type="nucleotide sequence ID" value="NZ_AP014564.1"/>
</dbReference>
<keyword evidence="3" id="KW-1185">Reference proteome</keyword>
<accession>A0A1J1E5Z2</accession>
<feature type="chain" id="PRO_5012339664" description="Outer membrane protein beta-barrel domain-containing protein" evidence="1">
    <location>
        <begin position="24"/>
        <end position="250"/>
    </location>
</feature>
<keyword evidence="1" id="KW-0732">Signal</keyword>
<evidence type="ECO:0000256" key="1">
    <source>
        <dbReference type="SAM" id="SignalP"/>
    </source>
</evidence>
<reference evidence="2 3" key="1">
    <citation type="submission" date="2014-03" db="EMBL/GenBank/DDBJ databases">
        <title>complete genome sequence of Flavobacteriaceae bacterium JBKA-6.</title>
        <authorList>
            <person name="Takano T."/>
            <person name="Nakamura Y."/>
            <person name="Takuma S."/>
            <person name="Yasuike M."/>
            <person name="Matsuyama T."/>
            <person name="Sakai T."/>
            <person name="Fujiwara A."/>
            <person name="Kimoto K."/>
            <person name="Fukuda Y."/>
            <person name="Kondo H."/>
            <person name="Hirono I."/>
            <person name="Nakayasu C."/>
        </authorList>
    </citation>
    <scope>NUCLEOTIDE SEQUENCE [LARGE SCALE GENOMIC DNA]</scope>
    <source>
        <strain evidence="2 3">JBKA-6</strain>
    </source>
</reference>
<gene>
    <name evidence="2" type="ORF">JBKA6_1471</name>
</gene>
<protein>
    <recommendedName>
        <fullName evidence="4">Outer membrane protein beta-barrel domain-containing protein</fullName>
    </recommendedName>
</protein>